<dbReference type="InterPro" id="IPR022790">
    <property type="entry name" value="GH26_dom"/>
</dbReference>
<dbReference type="InterPro" id="IPR000805">
    <property type="entry name" value="Glyco_hydro_26"/>
</dbReference>
<feature type="region of interest" description="Disordered" evidence="5">
    <location>
        <begin position="1"/>
        <end position="32"/>
    </location>
</feature>
<dbReference type="GO" id="GO:0016985">
    <property type="term" value="F:mannan endo-1,4-beta-mannosidase activity"/>
    <property type="evidence" value="ECO:0007669"/>
    <property type="project" value="InterPro"/>
</dbReference>
<dbReference type="EMBL" id="CP003563">
    <property type="protein sequence ID" value="AFL49928.1"/>
    <property type="molecule type" value="Genomic_DNA"/>
</dbReference>
<keyword evidence="3 4" id="KW-0326">Glycosidase</keyword>
<organism evidence="8 9">
    <name type="scientific">Sinorhizobium fredii (strain USDA 257)</name>
    <dbReference type="NCBI Taxonomy" id="1185652"/>
    <lineage>
        <taxon>Bacteria</taxon>
        <taxon>Pseudomonadati</taxon>
        <taxon>Pseudomonadota</taxon>
        <taxon>Alphaproteobacteria</taxon>
        <taxon>Hyphomicrobiales</taxon>
        <taxon>Rhizobiaceae</taxon>
        <taxon>Sinorhizobium/Ensifer group</taxon>
        <taxon>Sinorhizobium</taxon>
    </lineage>
</organism>
<dbReference type="KEGG" id="sfd:USDA257_c13370"/>
<evidence type="ECO:0000256" key="4">
    <source>
        <dbReference type="PROSITE-ProRule" id="PRU01100"/>
    </source>
</evidence>
<evidence type="ECO:0000256" key="3">
    <source>
        <dbReference type="ARBA" id="ARBA00023295"/>
    </source>
</evidence>
<feature type="active site" description="Nucleophile" evidence="4">
    <location>
        <position position="286"/>
    </location>
</feature>
<gene>
    <name evidence="8" type="ORF">USDA257_c13370</name>
</gene>
<evidence type="ECO:0000313" key="8">
    <source>
        <dbReference type="EMBL" id="AFL49928.1"/>
    </source>
</evidence>
<keyword evidence="6" id="KW-0812">Transmembrane</keyword>
<proteinExistence type="inferred from homology"/>
<evidence type="ECO:0000256" key="1">
    <source>
        <dbReference type="ARBA" id="ARBA00007754"/>
    </source>
</evidence>
<dbReference type="PROSITE" id="PS51764">
    <property type="entry name" value="GH26"/>
    <property type="match status" value="1"/>
</dbReference>
<dbReference type="Gene3D" id="3.20.20.80">
    <property type="entry name" value="Glycosidases"/>
    <property type="match status" value="1"/>
</dbReference>
<accession>I3X222</accession>
<evidence type="ECO:0000256" key="2">
    <source>
        <dbReference type="ARBA" id="ARBA00022801"/>
    </source>
</evidence>
<keyword evidence="2 4" id="KW-0378">Hydrolase</keyword>
<dbReference type="SUPFAM" id="SSF51445">
    <property type="entry name" value="(Trans)glycosidases"/>
    <property type="match status" value="1"/>
</dbReference>
<evidence type="ECO:0000313" key="9">
    <source>
        <dbReference type="Proteomes" id="UP000006180"/>
    </source>
</evidence>
<dbReference type="Proteomes" id="UP000006180">
    <property type="component" value="Chromosome"/>
</dbReference>
<dbReference type="GO" id="GO:0008810">
    <property type="term" value="F:cellulase activity"/>
    <property type="evidence" value="ECO:0007669"/>
    <property type="project" value="UniProtKB-EC"/>
</dbReference>
<name>I3X222_SINF2</name>
<evidence type="ECO:0000259" key="7">
    <source>
        <dbReference type="PROSITE" id="PS51764"/>
    </source>
</evidence>
<dbReference type="PANTHER" id="PTHR40079:SF4">
    <property type="entry name" value="GH26 DOMAIN-CONTAINING PROTEIN-RELATED"/>
    <property type="match status" value="1"/>
</dbReference>
<dbReference type="EC" id="3.2.1.4" evidence="8"/>
<dbReference type="GO" id="GO:0006080">
    <property type="term" value="P:substituted mannan metabolic process"/>
    <property type="evidence" value="ECO:0007669"/>
    <property type="project" value="InterPro"/>
</dbReference>
<feature type="domain" description="GH26" evidence="7">
    <location>
        <begin position="33"/>
        <end position="345"/>
    </location>
</feature>
<feature type="transmembrane region" description="Helical" evidence="6">
    <location>
        <begin position="39"/>
        <end position="57"/>
    </location>
</feature>
<evidence type="ECO:0000256" key="5">
    <source>
        <dbReference type="SAM" id="MobiDB-lite"/>
    </source>
</evidence>
<feature type="compositionally biased region" description="Polar residues" evidence="5">
    <location>
        <begin position="12"/>
        <end position="23"/>
    </location>
</feature>
<comment type="similarity">
    <text evidence="1 4">Belongs to the glycosyl hydrolase 26 family.</text>
</comment>
<evidence type="ECO:0000256" key="6">
    <source>
        <dbReference type="SAM" id="Phobius"/>
    </source>
</evidence>
<protein>
    <submittedName>
        <fullName evidence="8">Endoglucanase H</fullName>
        <ecNumber evidence="8">3.2.1.4</ecNumber>
    </submittedName>
</protein>
<sequence length="345" mass="38887">MTGRIRLRRFGSASQGSPNQNQETHSRWRNKMDRTSRTIGFAIAGLMLSGAVLAASLPGGPAENTAETKQKRPILTQDSITFGAYDPQGDFSERSASRIEHLFLPWEDVDLSTLNAADEYAHARGRTLMITIEPWSWSPKWRLSSRGLLKSILGGERDRNMAAVCSTAATLKSPVIIRWGQEMDETDNQFSWAHWQGKDFAAAFRRIVKVCRAHLTTAKFMWSPKGNEGLDAFYPGDDVVDIIGLSVFGYQRYDRDKTGRDQGFVERLAPGYERVKNYGKPIMVAELGYEGDVSYVGSWAQSVAKRHAEFPALTAVVYFNDREIYDWPDGYGRPDWRVALQTTDR</sequence>
<dbReference type="AlphaFoldDB" id="I3X222"/>
<dbReference type="HOGENOM" id="CLU_064938_0_0_5"/>
<reference evidence="8 9" key="1">
    <citation type="journal article" date="2012" name="J. Bacteriol.">
        <title>Complete genome sequence of the broad-host-range strain Sinorhizobium fredii USDA257.</title>
        <authorList>
            <person name="Schuldes J."/>
            <person name="Rodriguez Orbegoso M."/>
            <person name="Schmeisser C."/>
            <person name="Krishnan H.B."/>
            <person name="Daniel R."/>
            <person name="Streit W.R."/>
        </authorList>
    </citation>
    <scope>NUCLEOTIDE SEQUENCE [LARGE SCALE GENOMIC DNA]</scope>
    <source>
        <strain evidence="8 9">USDA 257</strain>
    </source>
</reference>
<dbReference type="eggNOG" id="COG4124">
    <property type="taxonomic scope" value="Bacteria"/>
</dbReference>
<keyword evidence="6" id="KW-1133">Transmembrane helix</keyword>
<dbReference type="STRING" id="1185652.USDA257_c13370"/>
<keyword evidence="6" id="KW-0472">Membrane</keyword>
<dbReference type="PANTHER" id="PTHR40079">
    <property type="entry name" value="MANNAN ENDO-1,4-BETA-MANNOSIDASE E-RELATED"/>
    <property type="match status" value="1"/>
</dbReference>
<dbReference type="InterPro" id="IPR017853">
    <property type="entry name" value="GH"/>
</dbReference>
<feature type="active site" description="Proton donor" evidence="4">
    <location>
        <position position="182"/>
    </location>
</feature>
<dbReference type="Pfam" id="PF02156">
    <property type="entry name" value="Glyco_hydro_26"/>
    <property type="match status" value="1"/>
</dbReference>
<dbReference type="PATRIC" id="fig|1185652.3.peg.1388"/>